<name>A0A8K0JFB1_9TREE</name>
<dbReference type="AlphaFoldDB" id="A0A8K0JFB1"/>
<evidence type="ECO:0000256" key="1">
    <source>
        <dbReference type="SAM" id="MobiDB-lite"/>
    </source>
</evidence>
<feature type="region of interest" description="Disordered" evidence="1">
    <location>
        <begin position="93"/>
        <end position="116"/>
    </location>
</feature>
<gene>
    <name evidence="2" type="ORF">FFLO_06362</name>
</gene>
<dbReference type="EMBL" id="JABELV010000201">
    <property type="protein sequence ID" value="KAG7528169.1"/>
    <property type="molecule type" value="Genomic_DNA"/>
</dbReference>
<proteinExistence type="predicted"/>
<accession>A0A8K0JFB1</accession>
<sequence length="122" mass="12808">MSSSAAKTYDQKLKTPGQGAGEAPHPFAVAVEASQDESLIPEGYGIKYNAYHTIPHICSLPTGTILPGGAVFTMSSVLDFPTWLPPGTKIPGGLVTPVSMQEPPPPPGQPKPEEVEPICLIM</sequence>
<keyword evidence="3" id="KW-1185">Reference proteome</keyword>
<dbReference type="Proteomes" id="UP000812966">
    <property type="component" value="Unassembled WGS sequence"/>
</dbReference>
<protein>
    <submittedName>
        <fullName evidence="2">Uncharacterized protein</fullName>
    </submittedName>
</protein>
<evidence type="ECO:0000313" key="3">
    <source>
        <dbReference type="Proteomes" id="UP000812966"/>
    </source>
</evidence>
<organism evidence="2 3">
    <name type="scientific">Filobasidium floriforme</name>
    <dbReference type="NCBI Taxonomy" id="5210"/>
    <lineage>
        <taxon>Eukaryota</taxon>
        <taxon>Fungi</taxon>
        <taxon>Dikarya</taxon>
        <taxon>Basidiomycota</taxon>
        <taxon>Agaricomycotina</taxon>
        <taxon>Tremellomycetes</taxon>
        <taxon>Filobasidiales</taxon>
        <taxon>Filobasidiaceae</taxon>
        <taxon>Filobasidium</taxon>
    </lineage>
</organism>
<reference evidence="2" key="1">
    <citation type="submission" date="2020-04" db="EMBL/GenBank/DDBJ databases">
        <title>Analysis of mating type loci in Filobasidium floriforme.</title>
        <authorList>
            <person name="Nowrousian M."/>
        </authorList>
    </citation>
    <scope>NUCLEOTIDE SEQUENCE</scope>
    <source>
        <strain evidence="2">CBS 6242</strain>
    </source>
</reference>
<evidence type="ECO:0000313" key="2">
    <source>
        <dbReference type="EMBL" id="KAG7528169.1"/>
    </source>
</evidence>
<feature type="region of interest" description="Disordered" evidence="1">
    <location>
        <begin position="1"/>
        <end position="26"/>
    </location>
</feature>
<comment type="caution">
    <text evidence="2">The sequence shown here is derived from an EMBL/GenBank/DDBJ whole genome shotgun (WGS) entry which is preliminary data.</text>
</comment>